<dbReference type="SUPFAM" id="SSF52266">
    <property type="entry name" value="SGNH hydrolase"/>
    <property type="match status" value="1"/>
</dbReference>
<dbReference type="AlphaFoldDB" id="A0A8S0QTK1"/>
<accession>A0A8S0QTK1</accession>
<evidence type="ECO:0000256" key="3">
    <source>
        <dbReference type="ARBA" id="ARBA00022801"/>
    </source>
</evidence>
<comment type="similarity">
    <text evidence="1">Belongs to the 'GDSL' lipolytic enzyme family.</text>
</comment>
<dbReference type="OrthoDB" id="1600564at2759"/>
<evidence type="ECO:0000256" key="4">
    <source>
        <dbReference type="ARBA" id="ARBA00023180"/>
    </source>
</evidence>
<dbReference type="Pfam" id="PF00657">
    <property type="entry name" value="Lipase_GDSL"/>
    <property type="match status" value="1"/>
</dbReference>
<dbReference type="GO" id="GO:0016788">
    <property type="term" value="F:hydrolase activity, acting on ester bonds"/>
    <property type="evidence" value="ECO:0007669"/>
    <property type="project" value="InterPro"/>
</dbReference>
<keyword evidence="2 5" id="KW-0732">Signal</keyword>
<gene>
    <name evidence="6" type="ORF">OLEA9_A007824</name>
</gene>
<keyword evidence="7" id="KW-1185">Reference proteome</keyword>
<dbReference type="CDD" id="cd01837">
    <property type="entry name" value="SGNH_plant_lipase_like"/>
    <property type="match status" value="1"/>
</dbReference>
<evidence type="ECO:0000313" key="6">
    <source>
        <dbReference type="EMBL" id="CAA2968955.1"/>
    </source>
</evidence>
<name>A0A8S0QTK1_OLEEU</name>
<evidence type="ECO:0000313" key="7">
    <source>
        <dbReference type="Proteomes" id="UP000594638"/>
    </source>
</evidence>
<keyword evidence="3" id="KW-0378">Hydrolase</keyword>
<proteinExistence type="inferred from homology"/>
<feature type="chain" id="PRO_5035784179" evidence="5">
    <location>
        <begin position="29"/>
        <end position="384"/>
    </location>
</feature>
<protein>
    <submittedName>
        <fullName evidence="6">Uncharacterized protein</fullName>
    </submittedName>
</protein>
<dbReference type="Gene3D" id="3.40.50.1110">
    <property type="entry name" value="SGNH hydrolase"/>
    <property type="match status" value="1"/>
</dbReference>
<dbReference type="InterPro" id="IPR001087">
    <property type="entry name" value="GDSL"/>
</dbReference>
<dbReference type="PANTHER" id="PTHR22835">
    <property type="entry name" value="ZINC FINGER FYVE DOMAIN CONTAINING PROTEIN"/>
    <property type="match status" value="1"/>
</dbReference>
<organism evidence="6 7">
    <name type="scientific">Olea europaea subsp. europaea</name>
    <dbReference type="NCBI Taxonomy" id="158383"/>
    <lineage>
        <taxon>Eukaryota</taxon>
        <taxon>Viridiplantae</taxon>
        <taxon>Streptophyta</taxon>
        <taxon>Embryophyta</taxon>
        <taxon>Tracheophyta</taxon>
        <taxon>Spermatophyta</taxon>
        <taxon>Magnoliopsida</taxon>
        <taxon>eudicotyledons</taxon>
        <taxon>Gunneridae</taxon>
        <taxon>Pentapetalae</taxon>
        <taxon>asterids</taxon>
        <taxon>lamiids</taxon>
        <taxon>Lamiales</taxon>
        <taxon>Oleaceae</taxon>
        <taxon>Oleeae</taxon>
        <taxon>Olea</taxon>
    </lineage>
</organism>
<dbReference type="Gramene" id="OE9A007824T1">
    <property type="protein sequence ID" value="OE9A007824C1"/>
    <property type="gene ID" value="OE9A007824"/>
</dbReference>
<dbReference type="PANTHER" id="PTHR22835:SF683">
    <property type="entry name" value="OS05G0506800 PROTEIN"/>
    <property type="match status" value="1"/>
</dbReference>
<dbReference type="Proteomes" id="UP000594638">
    <property type="component" value="Unassembled WGS sequence"/>
</dbReference>
<dbReference type="InterPro" id="IPR035669">
    <property type="entry name" value="SGNH_plant_lipase-like"/>
</dbReference>
<comment type="caution">
    <text evidence="6">The sequence shown here is derived from an EMBL/GenBank/DDBJ whole genome shotgun (WGS) entry which is preliminary data.</text>
</comment>
<evidence type="ECO:0000256" key="1">
    <source>
        <dbReference type="ARBA" id="ARBA00008668"/>
    </source>
</evidence>
<dbReference type="InterPro" id="IPR036514">
    <property type="entry name" value="SGNH_hydro_sf"/>
</dbReference>
<evidence type="ECO:0000256" key="2">
    <source>
        <dbReference type="ARBA" id="ARBA00022729"/>
    </source>
</evidence>
<evidence type="ECO:0000256" key="5">
    <source>
        <dbReference type="SAM" id="SignalP"/>
    </source>
</evidence>
<keyword evidence="4" id="KW-0325">Glycoprotein</keyword>
<dbReference type="EMBL" id="CACTIH010001927">
    <property type="protein sequence ID" value="CAA2968955.1"/>
    <property type="molecule type" value="Genomic_DNA"/>
</dbReference>
<sequence>MASNISPLKIAFACAVLFLLSASKYACGCYKSIISFGDSLADTGNLLYLESTLSNKKPPSGFLPYGETFFHHPTGRPSDGRLIIDFIAQDMGLPFVPPFHGEGNNRTEPNRTMSSPRRNYREGVNFAVGGSTALEDSFFAKIGVKIPYANVSLAAQLSWFKKFLSTICHEPSNCKKFLQTSLVLMGEIGGNDYNHALLGGKAEEEELIKLGATTLMVPGNLPIGCSAYYLTYFERYMEKYIRDPNTGCINRLNMFSEYHNSLLQMELERIRQIHTHTTIIYADYYNAAMCIYLSPEKYGFSKGTVIACCGGGGPFNVNLTMHCGDSRSTTCEDPSQYVSWDGLHLTEAAYKWIARRLVEGPYTSPQLITANCAFSLKSRGFSDH</sequence>
<reference evidence="6 7" key="1">
    <citation type="submission" date="2019-12" db="EMBL/GenBank/DDBJ databases">
        <authorList>
            <person name="Alioto T."/>
            <person name="Alioto T."/>
            <person name="Gomez Garrido J."/>
        </authorList>
    </citation>
    <scope>NUCLEOTIDE SEQUENCE [LARGE SCALE GENOMIC DNA]</scope>
</reference>
<feature type="signal peptide" evidence="5">
    <location>
        <begin position="1"/>
        <end position="28"/>
    </location>
</feature>